<gene>
    <name evidence="2" type="ORF">AWZ03_005058</name>
</gene>
<feature type="compositionally biased region" description="Polar residues" evidence="1">
    <location>
        <begin position="55"/>
        <end position="75"/>
    </location>
</feature>
<name>A0A484BIJ9_DRONA</name>
<reference evidence="2 3" key="1">
    <citation type="journal article" date="2019" name="J. Hered.">
        <title>An Improved Genome Assembly for Drosophila navojoa, the Basal Species in the mojavensis Cluster.</title>
        <authorList>
            <person name="Vanderlinde T."/>
            <person name="Dupim E.G."/>
            <person name="Nazario-Yepiz N.O."/>
            <person name="Carvalho A.B."/>
        </authorList>
    </citation>
    <scope>NUCLEOTIDE SEQUENCE [LARGE SCALE GENOMIC DNA]</scope>
    <source>
        <strain evidence="2">Navoj_Jal97</strain>
        <tissue evidence="2">Whole organism</tissue>
    </source>
</reference>
<sequence length="144" mass="15617">MRKANEEVQQQQQLQQSQQQHQPEAATGNSSPRNCLPRDDEDDNGNVDAAKMTRQGCSLQVQRTHGPTAASNGNWDEQPMRLRGHATISLARLESLPPSLGPVNASVAAPSAAPPPPPPPPPPLPLPLLLVLPLPARWRDKLCR</sequence>
<comment type="caution">
    <text evidence="2">The sequence shown here is derived from an EMBL/GenBank/DDBJ whole genome shotgun (WGS) entry which is preliminary data.</text>
</comment>
<protein>
    <submittedName>
        <fullName evidence="2">Uncharacterized protein</fullName>
    </submittedName>
</protein>
<organism evidence="2 3">
    <name type="scientific">Drosophila navojoa</name>
    <name type="common">Fruit fly</name>
    <dbReference type="NCBI Taxonomy" id="7232"/>
    <lineage>
        <taxon>Eukaryota</taxon>
        <taxon>Metazoa</taxon>
        <taxon>Ecdysozoa</taxon>
        <taxon>Arthropoda</taxon>
        <taxon>Hexapoda</taxon>
        <taxon>Insecta</taxon>
        <taxon>Pterygota</taxon>
        <taxon>Neoptera</taxon>
        <taxon>Endopterygota</taxon>
        <taxon>Diptera</taxon>
        <taxon>Brachycera</taxon>
        <taxon>Muscomorpha</taxon>
        <taxon>Ephydroidea</taxon>
        <taxon>Drosophilidae</taxon>
        <taxon>Drosophila</taxon>
    </lineage>
</organism>
<dbReference type="EMBL" id="LSRL02000032">
    <property type="protein sequence ID" value="TDG48514.1"/>
    <property type="molecule type" value="Genomic_DNA"/>
</dbReference>
<feature type="region of interest" description="Disordered" evidence="1">
    <location>
        <begin position="96"/>
        <end position="124"/>
    </location>
</feature>
<evidence type="ECO:0000256" key="1">
    <source>
        <dbReference type="SAM" id="MobiDB-lite"/>
    </source>
</evidence>
<proteinExistence type="predicted"/>
<feature type="region of interest" description="Disordered" evidence="1">
    <location>
        <begin position="1"/>
        <end position="80"/>
    </location>
</feature>
<feature type="compositionally biased region" description="Low complexity" evidence="1">
    <location>
        <begin position="9"/>
        <end position="22"/>
    </location>
</feature>
<evidence type="ECO:0000313" key="2">
    <source>
        <dbReference type="EMBL" id="TDG48514.1"/>
    </source>
</evidence>
<keyword evidence="3" id="KW-1185">Reference proteome</keyword>
<dbReference type="AlphaFoldDB" id="A0A484BIJ9"/>
<dbReference type="Proteomes" id="UP000295192">
    <property type="component" value="Unassembled WGS sequence"/>
</dbReference>
<accession>A0A484BIJ9</accession>
<feature type="compositionally biased region" description="Pro residues" evidence="1">
    <location>
        <begin position="112"/>
        <end position="124"/>
    </location>
</feature>
<evidence type="ECO:0000313" key="3">
    <source>
        <dbReference type="Proteomes" id="UP000295192"/>
    </source>
</evidence>